<name>A0A016TIZ6_9BILA</name>
<dbReference type="GO" id="GO:0005634">
    <property type="term" value="C:nucleus"/>
    <property type="evidence" value="ECO:0007669"/>
    <property type="project" value="TreeGrafter"/>
</dbReference>
<proteinExistence type="predicted"/>
<dbReference type="EMBL" id="JARK01001434">
    <property type="protein sequence ID" value="EYC02696.1"/>
    <property type="molecule type" value="Genomic_DNA"/>
</dbReference>
<dbReference type="Pfam" id="PF09339">
    <property type="entry name" value="HTH_IclR"/>
    <property type="match status" value="1"/>
</dbReference>
<dbReference type="InterPro" id="IPR036388">
    <property type="entry name" value="WH-like_DNA-bd_sf"/>
</dbReference>
<dbReference type="GO" id="GO:0044774">
    <property type="term" value="P:mitotic DNA integrity checkpoint signaling"/>
    <property type="evidence" value="ECO:0007669"/>
    <property type="project" value="TreeGrafter"/>
</dbReference>
<accession>A0A016TIZ6</accession>
<feature type="domain" description="Mos1 transposase HTH" evidence="2">
    <location>
        <begin position="8"/>
        <end position="54"/>
    </location>
</feature>
<dbReference type="GO" id="GO:0006303">
    <property type="term" value="P:double-strand break repair via nonhomologous end joining"/>
    <property type="evidence" value="ECO:0007669"/>
    <property type="project" value="TreeGrafter"/>
</dbReference>
<dbReference type="GO" id="GO:0003697">
    <property type="term" value="F:single-stranded DNA binding"/>
    <property type="evidence" value="ECO:0007669"/>
    <property type="project" value="TreeGrafter"/>
</dbReference>
<dbReference type="Gene3D" id="1.10.10.1450">
    <property type="match status" value="1"/>
</dbReference>
<evidence type="ECO:0000259" key="2">
    <source>
        <dbReference type="Pfam" id="PF17906"/>
    </source>
</evidence>
<dbReference type="Proteomes" id="UP000024635">
    <property type="component" value="Unassembled WGS sequence"/>
</dbReference>
<dbReference type="InterPro" id="IPR005471">
    <property type="entry name" value="Tscrpt_reg_IclR_N"/>
</dbReference>
<dbReference type="GO" id="GO:0006355">
    <property type="term" value="P:regulation of DNA-templated transcription"/>
    <property type="evidence" value="ECO:0007669"/>
    <property type="project" value="InterPro"/>
</dbReference>
<dbReference type="AlphaFoldDB" id="A0A016TIZ6"/>
<sequence length="120" mass="13711">MDLKKDVYRATLLLQYRRCSTADEVHRFLLDSMGDQAPSRAVCFIWYRKFRDGEESLDQAPRIGRPPTQKRSVVIATCEAQPDLSVRDIAARTQTPKSTVHDVLRTSGKVPKLPRVLLTR</sequence>
<dbReference type="GO" id="GO:0003690">
    <property type="term" value="F:double-stranded DNA binding"/>
    <property type="evidence" value="ECO:0007669"/>
    <property type="project" value="TreeGrafter"/>
</dbReference>
<dbReference type="PANTHER" id="PTHR46060:SF2">
    <property type="entry name" value="HISTONE-LYSINE N-METHYLTRANSFERASE SETMAR"/>
    <property type="match status" value="1"/>
</dbReference>
<keyword evidence="4" id="KW-1185">Reference proteome</keyword>
<dbReference type="PANTHER" id="PTHR46060">
    <property type="entry name" value="MARINER MOS1 TRANSPOSASE-LIKE PROTEIN"/>
    <property type="match status" value="1"/>
</dbReference>
<gene>
    <name evidence="3" type="primary">Acey_s0098.g3078</name>
    <name evidence="3" type="ORF">Y032_0098g3078</name>
</gene>
<organism evidence="3 4">
    <name type="scientific">Ancylostoma ceylanicum</name>
    <dbReference type="NCBI Taxonomy" id="53326"/>
    <lineage>
        <taxon>Eukaryota</taxon>
        <taxon>Metazoa</taxon>
        <taxon>Ecdysozoa</taxon>
        <taxon>Nematoda</taxon>
        <taxon>Chromadorea</taxon>
        <taxon>Rhabditida</taxon>
        <taxon>Rhabditina</taxon>
        <taxon>Rhabditomorpha</taxon>
        <taxon>Strongyloidea</taxon>
        <taxon>Ancylostomatidae</taxon>
        <taxon>Ancylostomatinae</taxon>
        <taxon>Ancylostoma</taxon>
    </lineage>
</organism>
<dbReference type="GO" id="GO:0046975">
    <property type="term" value="F:histone H3K36 methyltransferase activity"/>
    <property type="evidence" value="ECO:0007669"/>
    <property type="project" value="TreeGrafter"/>
</dbReference>
<dbReference type="GO" id="GO:0000014">
    <property type="term" value="F:single-stranded DNA endodeoxyribonuclease activity"/>
    <property type="evidence" value="ECO:0007669"/>
    <property type="project" value="TreeGrafter"/>
</dbReference>
<comment type="caution">
    <text evidence="3">The sequence shown here is derived from an EMBL/GenBank/DDBJ whole genome shotgun (WGS) entry which is preliminary data.</text>
</comment>
<dbReference type="Pfam" id="PF17906">
    <property type="entry name" value="HTH_48"/>
    <property type="match status" value="1"/>
</dbReference>
<dbReference type="InterPro" id="IPR041426">
    <property type="entry name" value="Mos1_HTH"/>
</dbReference>
<evidence type="ECO:0000259" key="1">
    <source>
        <dbReference type="Pfam" id="PF09339"/>
    </source>
</evidence>
<evidence type="ECO:0000313" key="4">
    <source>
        <dbReference type="Proteomes" id="UP000024635"/>
    </source>
</evidence>
<evidence type="ECO:0000313" key="3">
    <source>
        <dbReference type="EMBL" id="EYC02696.1"/>
    </source>
</evidence>
<dbReference type="GO" id="GO:0042800">
    <property type="term" value="F:histone H3K4 methyltransferase activity"/>
    <property type="evidence" value="ECO:0007669"/>
    <property type="project" value="TreeGrafter"/>
</dbReference>
<feature type="domain" description="HTH iclR-type" evidence="1">
    <location>
        <begin position="79"/>
        <end position="106"/>
    </location>
</feature>
<reference evidence="4" key="1">
    <citation type="journal article" date="2015" name="Nat. Genet.">
        <title>The genome and transcriptome of the zoonotic hookworm Ancylostoma ceylanicum identify infection-specific gene families.</title>
        <authorList>
            <person name="Schwarz E.M."/>
            <person name="Hu Y."/>
            <person name="Antoshechkin I."/>
            <person name="Miller M.M."/>
            <person name="Sternberg P.W."/>
            <person name="Aroian R.V."/>
        </authorList>
    </citation>
    <scope>NUCLEOTIDE SEQUENCE</scope>
    <source>
        <strain evidence="4">HY135</strain>
    </source>
</reference>
<dbReference type="InterPro" id="IPR052709">
    <property type="entry name" value="Transposase-MT_Hybrid"/>
</dbReference>
<protein>
    <recommendedName>
        <fullName evidence="5">Mos1 transposase HTH domain-containing protein</fullName>
    </recommendedName>
</protein>
<dbReference type="STRING" id="53326.A0A016TIZ6"/>
<dbReference type="GO" id="GO:0035861">
    <property type="term" value="C:site of double-strand break"/>
    <property type="evidence" value="ECO:0007669"/>
    <property type="project" value="TreeGrafter"/>
</dbReference>
<dbReference type="OrthoDB" id="5872915at2759"/>
<dbReference type="Gene3D" id="1.10.10.10">
    <property type="entry name" value="Winged helix-like DNA-binding domain superfamily/Winged helix DNA-binding domain"/>
    <property type="match status" value="1"/>
</dbReference>
<dbReference type="GO" id="GO:0031297">
    <property type="term" value="P:replication fork processing"/>
    <property type="evidence" value="ECO:0007669"/>
    <property type="project" value="TreeGrafter"/>
</dbReference>
<evidence type="ECO:0008006" key="5">
    <source>
        <dbReference type="Google" id="ProtNLM"/>
    </source>
</evidence>
<dbReference type="GO" id="GO:0015074">
    <property type="term" value="P:DNA integration"/>
    <property type="evidence" value="ECO:0007669"/>
    <property type="project" value="TreeGrafter"/>
</dbReference>
<dbReference type="GO" id="GO:0044547">
    <property type="term" value="F:DNA topoisomerase binding"/>
    <property type="evidence" value="ECO:0007669"/>
    <property type="project" value="TreeGrafter"/>
</dbReference>
<dbReference type="GO" id="GO:0000729">
    <property type="term" value="P:DNA double-strand break processing"/>
    <property type="evidence" value="ECO:0007669"/>
    <property type="project" value="TreeGrafter"/>
</dbReference>
<dbReference type="GO" id="GO:0000793">
    <property type="term" value="C:condensed chromosome"/>
    <property type="evidence" value="ECO:0007669"/>
    <property type="project" value="TreeGrafter"/>
</dbReference>